<organism evidence="1">
    <name type="scientific">Ixodes ricinus</name>
    <name type="common">Common tick</name>
    <name type="synonym">Acarus ricinus</name>
    <dbReference type="NCBI Taxonomy" id="34613"/>
    <lineage>
        <taxon>Eukaryota</taxon>
        <taxon>Metazoa</taxon>
        <taxon>Ecdysozoa</taxon>
        <taxon>Arthropoda</taxon>
        <taxon>Chelicerata</taxon>
        <taxon>Arachnida</taxon>
        <taxon>Acari</taxon>
        <taxon>Parasitiformes</taxon>
        <taxon>Ixodida</taxon>
        <taxon>Ixodoidea</taxon>
        <taxon>Ixodidae</taxon>
        <taxon>Ixodinae</taxon>
        <taxon>Ixodes</taxon>
    </lineage>
</organism>
<dbReference type="AlphaFoldDB" id="A0A6B0TX71"/>
<name>A0A6B0TX71_IXORI</name>
<reference evidence="1" key="1">
    <citation type="submission" date="2019-12" db="EMBL/GenBank/DDBJ databases">
        <title>An insight into the sialome of adult female Ixodes ricinus ticks feeding for 6 days.</title>
        <authorList>
            <person name="Perner J."/>
            <person name="Ribeiro J.M.C."/>
        </authorList>
    </citation>
    <scope>NUCLEOTIDE SEQUENCE</scope>
    <source>
        <strain evidence="1">Semi-engorged</strain>
        <tissue evidence="1">Salivary glands</tissue>
    </source>
</reference>
<sequence>MTVEGLRSSCLAPLALMLVASVTTALLTSSSSARYLRVLAFIWMRYGLGAERASSWSSWRTSLAWSSLRCTSRSWVFLLSPL</sequence>
<dbReference type="EMBL" id="GIFC01002646">
    <property type="protein sequence ID" value="MXU84729.1"/>
    <property type="molecule type" value="Transcribed_RNA"/>
</dbReference>
<accession>A0A6B0TX71</accession>
<proteinExistence type="predicted"/>
<protein>
    <submittedName>
        <fullName evidence="1">Putative secreted protein</fullName>
    </submittedName>
</protein>
<evidence type="ECO:0000313" key="1">
    <source>
        <dbReference type="EMBL" id="MXU84729.1"/>
    </source>
</evidence>